<feature type="compositionally biased region" description="Low complexity" evidence="2">
    <location>
        <begin position="92"/>
        <end position="107"/>
    </location>
</feature>
<dbReference type="SUPFAM" id="SSF56529">
    <property type="entry name" value="FAH"/>
    <property type="match status" value="1"/>
</dbReference>
<reference evidence="4 5" key="1">
    <citation type="submission" date="2023-12" db="EMBL/GenBank/DDBJ databases">
        <title>Blastococcus brunescens sp. nov., an actonobacterium isolated from sandstone collected in sahara desert.</title>
        <authorList>
            <person name="Gtari M."/>
            <person name="Ghodhbane F."/>
        </authorList>
    </citation>
    <scope>NUCLEOTIDE SEQUENCE [LARGE SCALE GENOMIC DNA]</scope>
    <source>
        <strain evidence="4 5">BMG 8361</strain>
    </source>
</reference>
<dbReference type="InterPro" id="IPR011234">
    <property type="entry name" value="Fumarylacetoacetase-like_C"/>
</dbReference>
<evidence type="ECO:0000259" key="3">
    <source>
        <dbReference type="Pfam" id="PF01557"/>
    </source>
</evidence>
<protein>
    <submittedName>
        <fullName evidence="4">Fumarylacetoacetate hydrolase family protein</fullName>
    </submittedName>
</protein>
<evidence type="ECO:0000256" key="2">
    <source>
        <dbReference type="SAM" id="MobiDB-lite"/>
    </source>
</evidence>
<feature type="domain" description="Fumarylacetoacetase-like C-terminal" evidence="3">
    <location>
        <begin position="6"/>
        <end position="79"/>
    </location>
</feature>
<gene>
    <name evidence="4" type="ORF">U6N30_28625</name>
</gene>
<keyword evidence="4" id="KW-0378">Hydrolase</keyword>
<evidence type="ECO:0000313" key="4">
    <source>
        <dbReference type="EMBL" id="WRL63598.1"/>
    </source>
</evidence>
<organism evidence="4 5">
    <name type="scientific">Blastococcus brunescens</name>
    <dbReference type="NCBI Taxonomy" id="1564165"/>
    <lineage>
        <taxon>Bacteria</taxon>
        <taxon>Bacillati</taxon>
        <taxon>Actinomycetota</taxon>
        <taxon>Actinomycetes</taxon>
        <taxon>Geodermatophilales</taxon>
        <taxon>Geodermatophilaceae</taxon>
        <taxon>Blastococcus</taxon>
    </lineage>
</organism>
<dbReference type="EMBL" id="CP141261">
    <property type="protein sequence ID" value="WRL63598.1"/>
    <property type="molecule type" value="Genomic_DNA"/>
</dbReference>
<keyword evidence="5" id="KW-1185">Reference proteome</keyword>
<evidence type="ECO:0000313" key="5">
    <source>
        <dbReference type="Proteomes" id="UP001324287"/>
    </source>
</evidence>
<dbReference type="Proteomes" id="UP001324287">
    <property type="component" value="Chromosome"/>
</dbReference>
<dbReference type="Pfam" id="PF01557">
    <property type="entry name" value="FAA_hydrolase"/>
    <property type="match status" value="1"/>
</dbReference>
<name>A0ABZ1AYF3_9ACTN</name>
<dbReference type="PANTHER" id="PTHR11820">
    <property type="entry name" value="ACYLPYRUVASE"/>
    <property type="match status" value="1"/>
</dbReference>
<feature type="region of interest" description="Disordered" evidence="2">
    <location>
        <begin position="92"/>
        <end position="146"/>
    </location>
</feature>
<sequence>MVPRQGRRRACPCGPCIVTADEIGDPQNLTLTTRVNGEVRQSASTALMINGFSRLIADLSSVVTLEPGDIVAGGTPAGWVWPTAGTCARATRSSCRSPRSASSARRSWLGDDVTDRSACASPGATCGRRRPTDDLILPSEEARHDQ</sequence>
<keyword evidence="1" id="KW-0479">Metal-binding</keyword>
<accession>A0ABZ1AYF3</accession>
<dbReference type="InterPro" id="IPR036663">
    <property type="entry name" value="Fumarylacetoacetase_C_sf"/>
</dbReference>
<dbReference type="GO" id="GO:0016787">
    <property type="term" value="F:hydrolase activity"/>
    <property type="evidence" value="ECO:0007669"/>
    <property type="project" value="UniProtKB-KW"/>
</dbReference>
<evidence type="ECO:0000256" key="1">
    <source>
        <dbReference type="ARBA" id="ARBA00022723"/>
    </source>
</evidence>
<proteinExistence type="predicted"/>
<dbReference type="Gene3D" id="3.90.850.10">
    <property type="entry name" value="Fumarylacetoacetase-like, C-terminal domain"/>
    <property type="match status" value="1"/>
</dbReference>